<sequence length="1493" mass="157894">MYKKTMKKWGLGAITGVLVLGSLTPIIQPYTTVSAAENTIKQLKASGQGTISDVMFEDLNGNSVQDSNETTGVAGIKVELYNDQGTLVSTSTTGTDGRYTFSNVPDGTYYLHVDMSTLPSDEKLYTTQGINGADGNSSYFTISGGNTITGFHFGFYPQQGAIQSFVYNDTNKNGQKDSGEAGISGVHIALYNEAGSKVADATTDSSGAYSFTAVKPGKYYAKADIPSDYKYQSSTYFGADGTTGYFSVASEQTLHNELNLGLSTLNNSAISGTVTDAATGNGLANTRVELHDVQGNLIDAQQTDASGHYNFAGLAAGDYYTKVVIPSDYDFVSSNGFGSDGNSNYIQLNGENTSSNYSIALKKQVKDNSAVSGTVTDATTSNGLANIRVELHDVQGNLVDSQQTDASGHYNFTGLAAGDYYTKVVIPNNYDFASSNGFGSDGNSNYIQLNGENTSSNYTIALKKQAKTTISGVINTPSGQGVSENVSLYNVDGTLVKTVATNSQGNFSFDGISEGNYYVKASIPEGYTFESSQGFGSDGNSFYLQADGTSNISNLRLTLAQKTGQIRSTVFNDLNKNGTQEAGETGVAGATVTLYSNTGAVVETTTTDANGLYKFETITPGTYYVKVTAPTGYDVLANSAFGGDGVSGYIDIAAQQTRTDMNASLVEAVDPNAVANAKWIYHTGFSPDTDLANDGTISVSNTYKDGYNNDNVDVAFYNSADKIVNPSSYTWTLSNPDLFSSVKANGTHIAFTHTEKTGSSLVTVKDASGKTVRTFTITITADPTAVANTKWIYQTGFAPDTDLANGGTISVPNTYKDGYNNDNVDVAFYNSEDILLDPSTYTVELSNPDLFSRIQINFMKIAFTHTEKTGSSLVTVKDASGKTVRTFTITITGPENVPVTDISLSASNIAAKVADTGKINATVAPSTATNKNLTYAPADPSIISVDANGNWTAKKAGTTTIAVATTDGSNITKTITVNVSESVVVKQENIPNYPADVITEGKNIYIDTAFTNTYNSHDMNFREYDTAGNVLNSSDYIYTSSDTSVLAPKADQGDNWNRLLVVGAGTATITVKDKAGNTIRTFIVHVAQAATTVPVTDISLSASNIAAKVADTGKITATVAPSTATNKNLTYTPADPSIISVDANGNWTAKKAGTTTIAVATADGSNITKTITVNVSESVVVKQENIPNYPADVITEGKNIYIDTAFTNTFNSHDMNFREYDTAGNVLNGSDYIYTSSDTSVLSPKPDQGDNWNRLAVNGAGTATITVKDKAGNTIRTFIVHVAQAATTVAATGLTLDASSITANVADTGKINATVAPANATNKNVSYTPADASIISVDANGNWTANKAGTTTITVRTLDGSNISKTINVTVAKSMADRVGSADFEIVNQRPNTGSTGTNVYVYPHAADVPAGVVYSMETYSDTTATTLLRTDTLGTSDGTYHQMIHCTTPLAAWGLQGYAIKVYATYQGTKYLILNDQSYKYYSLQTTHEWTD</sequence>
<evidence type="ECO:0000313" key="6">
    <source>
        <dbReference type="EMBL" id="MBC2240474.1"/>
    </source>
</evidence>
<dbReference type="EMBL" id="JAARZA010000003">
    <property type="protein sequence ID" value="MBC2240474.1"/>
    <property type="molecule type" value="Genomic_DNA"/>
</dbReference>
<proteinExistence type="inferred from homology"/>
<dbReference type="SMART" id="SM00635">
    <property type="entry name" value="BID_2"/>
    <property type="match status" value="5"/>
</dbReference>
<dbReference type="SUPFAM" id="SSF117074">
    <property type="entry name" value="Hypothetical protein PA1324"/>
    <property type="match status" value="4"/>
</dbReference>
<name>A0A842EUY9_9LIST</name>
<dbReference type="InterPro" id="IPR003343">
    <property type="entry name" value="Big_2"/>
</dbReference>
<evidence type="ECO:0000256" key="4">
    <source>
        <dbReference type="ARBA" id="ARBA00022729"/>
    </source>
</evidence>
<dbReference type="GO" id="GO:0005576">
    <property type="term" value="C:extracellular region"/>
    <property type="evidence" value="ECO:0007669"/>
    <property type="project" value="UniProtKB-SubCell"/>
</dbReference>
<evidence type="ECO:0000313" key="7">
    <source>
        <dbReference type="Proteomes" id="UP000553016"/>
    </source>
</evidence>
<gene>
    <name evidence="6" type="ORF">HCB35_08285</name>
</gene>
<evidence type="ECO:0000259" key="5">
    <source>
        <dbReference type="SMART" id="SM00635"/>
    </source>
</evidence>
<dbReference type="SUPFAM" id="SSF49478">
    <property type="entry name" value="Cna protein B-type domain"/>
    <property type="match status" value="2"/>
</dbReference>
<dbReference type="InterPro" id="IPR033764">
    <property type="entry name" value="Sdr_B"/>
</dbReference>
<dbReference type="PANTHER" id="PTHR36108">
    <property type="entry name" value="COLOSSIN-B-RELATED"/>
    <property type="match status" value="1"/>
</dbReference>
<dbReference type="Gene3D" id="2.60.40.1080">
    <property type="match status" value="3"/>
</dbReference>
<comment type="subcellular location">
    <subcellularLocation>
        <location evidence="1">Secreted</location>
    </subcellularLocation>
</comment>
<dbReference type="RefSeq" id="WP_185540778.1">
    <property type="nucleotide sequence ID" value="NZ_JAARZA010000003.1"/>
</dbReference>
<evidence type="ECO:0000256" key="3">
    <source>
        <dbReference type="ARBA" id="ARBA00022525"/>
    </source>
</evidence>
<feature type="domain" description="BIG2" evidence="5">
    <location>
        <begin position="1196"/>
        <end position="1279"/>
    </location>
</feature>
<dbReference type="Pfam" id="PF17210">
    <property type="entry name" value="SdrD_B"/>
    <property type="match status" value="6"/>
</dbReference>
<dbReference type="SUPFAM" id="SSF49373">
    <property type="entry name" value="Invasin/intimin cell-adhesion fragments"/>
    <property type="match status" value="3"/>
</dbReference>
<feature type="domain" description="BIG2" evidence="5">
    <location>
        <begin position="1290"/>
        <end position="1367"/>
    </location>
</feature>
<dbReference type="Gene3D" id="2.60.40.10">
    <property type="entry name" value="Immunoglobulins"/>
    <property type="match status" value="6"/>
</dbReference>
<evidence type="ECO:0000256" key="2">
    <source>
        <dbReference type="ARBA" id="ARBA00007257"/>
    </source>
</evidence>
<feature type="domain" description="BIG2" evidence="5">
    <location>
        <begin position="1000"/>
        <end position="1083"/>
    </location>
</feature>
<comment type="caution">
    <text evidence="6">The sequence shown here is derived from an EMBL/GenBank/DDBJ whole genome shotgun (WGS) entry which is preliminary data.</text>
</comment>
<accession>A0A842EUY9</accession>
<dbReference type="Pfam" id="PF02368">
    <property type="entry name" value="Big_2"/>
    <property type="match status" value="3"/>
</dbReference>
<dbReference type="Proteomes" id="UP000553016">
    <property type="component" value="Unassembled WGS sequence"/>
</dbReference>
<feature type="domain" description="BIG2" evidence="5">
    <location>
        <begin position="1094"/>
        <end position="1171"/>
    </location>
</feature>
<comment type="similarity">
    <text evidence="2">Belongs to the serine-aspartate repeat-containing protein (SDr) family.</text>
</comment>
<protein>
    <recommendedName>
        <fullName evidence="5">BIG2 domain-containing protein</fullName>
    </recommendedName>
</protein>
<keyword evidence="4" id="KW-0732">Signal</keyword>
<feature type="domain" description="BIG2" evidence="5">
    <location>
        <begin position="898"/>
        <end position="975"/>
    </location>
</feature>
<keyword evidence="3" id="KW-0964">Secreted</keyword>
<organism evidence="6 7">
    <name type="scientific">Listeria booriae</name>
    <dbReference type="NCBI Taxonomy" id="1552123"/>
    <lineage>
        <taxon>Bacteria</taxon>
        <taxon>Bacillati</taxon>
        <taxon>Bacillota</taxon>
        <taxon>Bacilli</taxon>
        <taxon>Bacillales</taxon>
        <taxon>Listeriaceae</taxon>
        <taxon>Listeria</taxon>
    </lineage>
</organism>
<dbReference type="PANTHER" id="PTHR36108:SF13">
    <property type="entry name" value="COLOSSIN-B-RELATED"/>
    <property type="match status" value="1"/>
</dbReference>
<evidence type="ECO:0000256" key="1">
    <source>
        <dbReference type="ARBA" id="ARBA00004613"/>
    </source>
</evidence>
<reference evidence="6 7" key="1">
    <citation type="submission" date="2020-03" db="EMBL/GenBank/DDBJ databases">
        <title>Soil Listeria distribution.</title>
        <authorList>
            <person name="Liao J."/>
            <person name="Wiedmann M."/>
        </authorList>
    </citation>
    <scope>NUCLEOTIDE SEQUENCE [LARGE SCALE GENOMIC DNA]</scope>
    <source>
        <strain evidence="6 7">FSL L7-0149</strain>
    </source>
</reference>
<dbReference type="InterPro" id="IPR008964">
    <property type="entry name" value="Invasin/intimin_cell_adhesion"/>
</dbReference>
<dbReference type="InterPro" id="IPR013783">
    <property type="entry name" value="Ig-like_fold"/>
</dbReference>